<evidence type="ECO:0000256" key="3">
    <source>
        <dbReference type="ARBA" id="ARBA00022692"/>
    </source>
</evidence>
<evidence type="ECO:0000256" key="4">
    <source>
        <dbReference type="ARBA" id="ARBA00022989"/>
    </source>
</evidence>
<name>A0A9D4QHI9_RHISA</name>
<dbReference type="PROSITE" id="PS00421">
    <property type="entry name" value="TM4_1"/>
    <property type="match status" value="1"/>
</dbReference>
<protein>
    <recommendedName>
        <fullName evidence="10">Tetraspanin</fullName>
    </recommendedName>
</protein>
<dbReference type="InterPro" id="IPR018499">
    <property type="entry name" value="Tetraspanin/Peripherin"/>
</dbReference>
<comment type="similarity">
    <text evidence="2">Belongs to the tetraspanin (TM4SF) family.</text>
</comment>
<evidence type="ECO:0000256" key="1">
    <source>
        <dbReference type="ARBA" id="ARBA00004141"/>
    </source>
</evidence>
<dbReference type="PANTHER" id="PTHR19282">
    <property type="entry name" value="TETRASPANIN"/>
    <property type="match status" value="1"/>
</dbReference>
<feature type="transmembrane region" description="Helical" evidence="7">
    <location>
        <begin position="61"/>
        <end position="83"/>
    </location>
</feature>
<comment type="caution">
    <text evidence="8">The sequence shown here is derived from an EMBL/GenBank/DDBJ whole genome shotgun (WGS) entry which is preliminary data.</text>
</comment>
<dbReference type="SUPFAM" id="SSF48652">
    <property type="entry name" value="Tetraspanin"/>
    <property type="match status" value="1"/>
</dbReference>
<evidence type="ECO:0000313" key="9">
    <source>
        <dbReference type="Proteomes" id="UP000821837"/>
    </source>
</evidence>
<keyword evidence="3 7" id="KW-0812">Transmembrane</keyword>
<dbReference type="AlphaFoldDB" id="A0A9D4QHI9"/>
<evidence type="ECO:0000313" key="8">
    <source>
        <dbReference type="EMBL" id="KAH7982588.1"/>
    </source>
</evidence>
<comment type="subcellular location">
    <subcellularLocation>
        <location evidence="1">Membrane</location>
        <topology evidence="1">Multi-pass membrane protein</topology>
    </subcellularLocation>
</comment>
<dbReference type="InterPro" id="IPR018503">
    <property type="entry name" value="Tetraspanin_CS"/>
</dbReference>
<feature type="transmembrane region" description="Helical" evidence="7">
    <location>
        <begin position="95"/>
        <end position="115"/>
    </location>
</feature>
<dbReference type="PANTHER" id="PTHR19282:SF551">
    <property type="entry name" value="RE08073P-RELATED"/>
    <property type="match status" value="1"/>
</dbReference>
<reference evidence="8" key="1">
    <citation type="journal article" date="2020" name="Cell">
        <title>Large-Scale Comparative Analyses of Tick Genomes Elucidate Their Genetic Diversity and Vector Capacities.</title>
        <authorList>
            <consortium name="Tick Genome and Microbiome Consortium (TIGMIC)"/>
            <person name="Jia N."/>
            <person name="Wang J."/>
            <person name="Shi W."/>
            <person name="Du L."/>
            <person name="Sun Y."/>
            <person name="Zhan W."/>
            <person name="Jiang J.F."/>
            <person name="Wang Q."/>
            <person name="Zhang B."/>
            <person name="Ji P."/>
            <person name="Bell-Sakyi L."/>
            <person name="Cui X.M."/>
            <person name="Yuan T.T."/>
            <person name="Jiang B.G."/>
            <person name="Yang W.F."/>
            <person name="Lam T.T."/>
            <person name="Chang Q.C."/>
            <person name="Ding S.J."/>
            <person name="Wang X.J."/>
            <person name="Zhu J.G."/>
            <person name="Ruan X.D."/>
            <person name="Zhao L."/>
            <person name="Wei J.T."/>
            <person name="Ye R.Z."/>
            <person name="Que T.C."/>
            <person name="Du C.H."/>
            <person name="Zhou Y.H."/>
            <person name="Cheng J.X."/>
            <person name="Dai P.F."/>
            <person name="Guo W.B."/>
            <person name="Han X.H."/>
            <person name="Huang E.J."/>
            <person name="Li L.F."/>
            <person name="Wei W."/>
            <person name="Gao Y.C."/>
            <person name="Liu J.Z."/>
            <person name="Shao H.Z."/>
            <person name="Wang X."/>
            <person name="Wang C.C."/>
            <person name="Yang T.C."/>
            <person name="Huo Q.B."/>
            <person name="Li W."/>
            <person name="Chen H.Y."/>
            <person name="Chen S.E."/>
            <person name="Zhou L.G."/>
            <person name="Ni X.B."/>
            <person name="Tian J.H."/>
            <person name="Sheng Y."/>
            <person name="Liu T."/>
            <person name="Pan Y.S."/>
            <person name="Xia L.Y."/>
            <person name="Li J."/>
            <person name="Zhao F."/>
            <person name="Cao W.C."/>
        </authorList>
    </citation>
    <scope>NUCLEOTIDE SEQUENCE</scope>
    <source>
        <strain evidence="8">Rsan-2018</strain>
    </source>
</reference>
<evidence type="ECO:0000256" key="5">
    <source>
        <dbReference type="ARBA" id="ARBA00023136"/>
    </source>
</evidence>
<dbReference type="EMBL" id="JABSTV010001245">
    <property type="protein sequence ID" value="KAH7982588.1"/>
    <property type="molecule type" value="Genomic_DNA"/>
</dbReference>
<dbReference type="CDD" id="cd03127">
    <property type="entry name" value="tetraspanin_LEL"/>
    <property type="match status" value="1"/>
</dbReference>
<evidence type="ECO:0008006" key="10">
    <source>
        <dbReference type="Google" id="ProtNLM"/>
    </source>
</evidence>
<organism evidence="8 9">
    <name type="scientific">Rhipicephalus sanguineus</name>
    <name type="common">Brown dog tick</name>
    <name type="synonym">Ixodes sanguineus</name>
    <dbReference type="NCBI Taxonomy" id="34632"/>
    <lineage>
        <taxon>Eukaryota</taxon>
        <taxon>Metazoa</taxon>
        <taxon>Ecdysozoa</taxon>
        <taxon>Arthropoda</taxon>
        <taxon>Chelicerata</taxon>
        <taxon>Arachnida</taxon>
        <taxon>Acari</taxon>
        <taxon>Parasitiformes</taxon>
        <taxon>Ixodida</taxon>
        <taxon>Ixodoidea</taxon>
        <taxon>Ixodidae</taxon>
        <taxon>Rhipicephalinae</taxon>
        <taxon>Rhipicephalus</taxon>
        <taxon>Rhipicephalus</taxon>
    </lineage>
</organism>
<evidence type="ECO:0000256" key="2">
    <source>
        <dbReference type="ARBA" id="ARBA00006840"/>
    </source>
</evidence>
<dbReference type="Pfam" id="PF00335">
    <property type="entry name" value="Tetraspanin"/>
    <property type="match status" value="1"/>
</dbReference>
<evidence type="ECO:0000256" key="6">
    <source>
        <dbReference type="SAM" id="MobiDB-lite"/>
    </source>
</evidence>
<gene>
    <name evidence="8" type="ORF">HPB52_005962</name>
</gene>
<sequence>MSEARPCIAGAINTRCRAADKWAKEPREPHGGPSPRSDVTEAAPRARGAGLAKGASADRAFGSPIGISGIVIIVCGGYSLHLFKKTGPVIGDDYVSAPVILIVVGSIVFLVAFLGCCGAMQESYCMLMLFSVFLFLILVAEIAAGALGFVYKDKVEHIAQDRFMQTLQDYDREGEGKVTPVREAWDFIQHELKCCGVSGPSDWNNSKMRHPPGSCCTDGENCDKQKASYYTKGCYDKVKEDLSQYAVYVGVAGIGIGLIECNI</sequence>
<feature type="region of interest" description="Disordered" evidence="6">
    <location>
        <begin position="19"/>
        <end position="41"/>
    </location>
</feature>
<reference evidence="8" key="2">
    <citation type="submission" date="2021-09" db="EMBL/GenBank/DDBJ databases">
        <authorList>
            <person name="Jia N."/>
            <person name="Wang J."/>
            <person name="Shi W."/>
            <person name="Du L."/>
            <person name="Sun Y."/>
            <person name="Zhan W."/>
            <person name="Jiang J."/>
            <person name="Wang Q."/>
            <person name="Zhang B."/>
            <person name="Ji P."/>
            <person name="Sakyi L.B."/>
            <person name="Cui X."/>
            <person name="Yuan T."/>
            <person name="Jiang B."/>
            <person name="Yang W."/>
            <person name="Lam T.T.-Y."/>
            <person name="Chang Q."/>
            <person name="Ding S."/>
            <person name="Wang X."/>
            <person name="Zhu J."/>
            <person name="Ruan X."/>
            <person name="Zhao L."/>
            <person name="Wei J."/>
            <person name="Que T."/>
            <person name="Du C."/>
            <person name="Cheng J."/>
            <person name="Dai P."/>
            <person name="Han X."/>
            <person name="Huang E."/>
            <person name="Gao Y."/>
            <person name="Liu J."/>
            <person name="Shao H."/>
            <person name="Ye R."/>
            <person name="Li L."/>
            <person name="Wei W."/>
            <person name="Wang X."/>
            <person name="Wang C."/>
            <person name="Huo Q."/>
            <person name="Li W."/>
            <person name="Guo W."/>
            <person name="Chen H."/>
            <person name="Chen S."/>
            <person name="Zhou L."/>
            <person name="Zhou L."/>
            <person name="Ni X."/>
            <person name="Tian J."/>
            <person name="Zhou Y."/>
            <person name="Sheng Y."/>
            <person name="Liu T."/>
            <person name="Pan Y."/>
            <person name="Xia L."/>
            <person name="Li J."/>
            <person name="Zhao F."/>
            <person name="Cao W."/>
        </authorList>
    </citation>
    <scope>NUCLEOTIDE SEQUENCE</scope>
    <source>
        <strain evidence="8">Rsan-2018</strain>
        <tissue evidence="8">Larvae</tissue>
    </source>
</reference>
<proteinExistence type="inferred from homology"/>
<feature type="compositionally biased region" description="Basic and acidic residues" evidence="6">
    <location>
        <begin position="19"/>
        <end position="30"/>
    </location>
</feature>
<dbReference type="PRINTS" id="PR00259">
    <property type="entry name" value="TMFOUR"/>
</dbReference>
<dbReference type="VEuPathDB" id="VectorBase:RSAN_032668"/>
<dbReference type="Gene3D" id="1.10.1450.10">
    <property type="entry name" value="Tetraspanin"/>
    <property type="match status" value="1"/>
</dbReference>
<keyword evidence="5 7" id="KW-0472">Membrane</keyword>
<keyword evidence="9" id="KW-1185">Reference proteome</keyword>
<dbReference type="InterPro" id="IPR008952">
    <property type="entry name" value="Tetraspanin_EC2_sf"/>
</dbReference>
<feature type="transmembrane region" description="Helical" evidence="7">
    <location>
        <begin position="127"/>
        <end position="151"/>
    </location>
</feature>
<evidence type="ECO:0000256" key="7">
    <source>
        <dbReference type="SAM" id="Phobius"/>
    </source>
</evidence>
<keyword evidence="4 7" id="KW-1133">Transmembrane helix</keyword>
<dbReference type="Proteomes" id="UP000821837">
    <property type="component" value="Chromosome 1"/>
</dbReference>
<accession>A0A9D4QHI9</accession>
<dbReference type="GO" id="GO:0005886">
    <property type="term" value="C:plasma membrane"/>
    <property type="evidence" value="ECO:0007669"/>
    <property type="project" value="TreeGrafter"/>
</dbReference>